<evidence type="ECO:0000313" key="3">
    <source>
        <dbReference type="Proteomes" id="UP000626026"/>
    </source>
</evidence>
<protein>
    <recommendedName>
        <fullName evidence="4">Mll5186 protein</fullName>
    </recommendedName>
</protein>
<evidence type="ECO:0000313" key="2">
    <source>
        <dbReference type="EMBL" id="MBC9206178.1"/>
    </source>
</evidence>
<keyword evidence="1" id="KW-0472">Membrane</keyword>
<keyword evidence="3" id="KW-1185">Reference proteome</keyword>
<evidence type="ECO:0008006" key="4">
    <source>
        <dbReference type="Google" id="ProtNLM"/>
    </source>
</evidence>
<feature type="transmembrane region" description="Helical" evidence="1">
    <location>
        <begin position="261"/>
        <end position="281"/>
    </location>
</feature>
<gene>
    <name evidence="2" type="ORF">IBL26_04965</name>
</gene>
<keyword evidence="1" id="KW-1133">Transmembrane helix</keyword>
<name>A0ABR7RIG6_9PROT</name>
<feature type="transmembrane region" description="Helical" evidence="1">
    <location>
        <begin position="69"/>
        <end position="92"/>
    </location>
</feature>
<organism evidence="2 3">
    <name type="scientific">Teichococcus aerophilus</name>
    <dbReference type="NCBI Taxonomy" id="1224513"/>
    <lineage>
        <taxon>Bacteria</taxon>
        <taxon>Pseudomonadati</taxon>
        <taxon>Pseudomonadota</taxon>
        <taxon>Alphaproteobacteria</taxon>
        <taxon>Acetobacterales</taxon>
        <taxon>Roseomonadaceae</taxon>
        <taxon>Roseomonas</taxon>
    </lineage>
</organism>
<dbReference type="Proteomes" id="UP000626026">
    <property type="component" value="Unassembled WGS sequence"/>
</dbReference>
<evidence type="ECO:0000256" key="1">
    <source>
        <dbReference type="SAM" id="Phobius"/>
    </source>
</evidence>
<comment type="caution">
    <text evidence="2">The sequence shown here is derived from an EMBL/GenBank/DDBJ whole genome shotgun (WGS) entry which is preliminary data.</text>
</comment>
<sequence>MPLEARSPVGSVAAASTQEATQSAISWGAIIGGAVASMAITLILIALGSGLGLSAASPWSGEGNTATTLGVATVIWLIIVQWFSSGVGGYMAGRLRTKWSSIHADESFFRDTAHGFLAWSLATLVTVGLLASAASSAIGTGVQAAASVGGGAAQGAAGAMSELTEGYDMDSLFRRAQPDANANAADASAEAGRIIANGVANGDVPEADRAYLAQLVSARAGISQADARSRVDATVTRAREAAEKAKTAVDEARKAAAKFSIYTALSMLIGAFVASAAAGWGGRLRDT</sequence>
<feature type="transmembrane region" description="Helical" evidence="1">
    <location>
        <begin position="24"/>
        <end position="49"/>
    </location>
</feature>
<dbReference type="EMBL" id="JACTVA010000005">
    <property type="protein sequence ID" value="MBC9206178.1"/>
    <property type="molecule type" value="Genomic_DNA"/>
</dbReference>
<dbReference type="RefSeq" id="WP_187783354.1">
    <property type="nucleotide sequence ID" value="NZ_JACTVA010000005.1"/>
</dbReference>
<reference evidence="2 3" key="1">
    <citation type="journal article" date="2013" name="Int. J. Syst. Evol. Microbiol.">
        <title>Roseomonas aerophila sp. nov., isolated from air.</title>
        <authorList>
            <person name="Kim S.J."/>
            <person name="Weon H.Y."/>
            <person name="Ahn J.H."/>
            <person name="Hong S.B."/>
            <person name="Seok S.J."/>
            <person name="Whang K.S."/>
            <person name="Kwon S.W."/>
        </authorList>
    </citation>
    <scope>NUCLEOTIDE SEQUENCE [LARGE SCALE GENOMIC DNA]</scope>
    <source>
        <strain evidence="2 3">NBRC 108923</strain>
    </source>
</reference>
<accession>A0ABR7RIG6</accession>
<proteinExistence type="predicted"/>
<keyword evidence="1" id="KW-0812">Transmembrane</keyword>